<keyword evidence="9" id="KW-0560">Oxidoreductase</keyword>
<evidence type="ECO:0000256" key="2">
    <source>
        <dbReference type="ARBA" id="ARBA00004167"/>
    </source>
</evidence>
<evidence type="ECO:0000256" key="6">
    <source>
        <dbReference type="ARBA" id="ARBA00022989"/>
    </source>
</evidence>
<accession>A0A1R3I9T0</accession>
<dbReference type="STRING" id="210143.A0A1R3I9T0"/>
<keyword evidence="3 8" id="KW-0349">Heme</keyword>
<comment type="cofactor">
    <cofactor evidence="1 8">
        <name>heme</name>
        <dbReference type="ChEBI" id="CHEBI:30413"/>
    </cofactor>
</comment>
<dbReference type="AlphaFoldDB" id="A0A1R3I9T0"/>
<dbReference type="InterPro" id="IPR036396">
    <property type="entry name" value="Cyt_P450_sf"/>
</dbReference>
<keyword evidence="7" id="KW-0472">Membrane</keyword>
<dbReference type="Gene3D" id="1.10.630.10">
    <property type="entry name" value="Cytochrome P450"/>
    <property type="match status" value="1"/>
</dbReference>
<dbReference type="GO" id="GO:0016709">
    <property type="term" value="F:oxidoreductase activity, acting on paired donors, with incorporation or reduction of molecular oxygen, NAD(P)H as one donor, and incorporation of one atom of oxygen"/>
    <property type="evidence" value="ECO:0007669"/>
    <property type="project" value="TreeGrafter"/>
</dbReference>
<keyword evidence="8 9" id="KW-0408">Iron</keyword>
<dbReference type="GO" id="GO:0020037">
    <property type="term" value="F:heme binding"/>
    <property type="evidence" value="ECO:0007669"/>
    <property type="project" value="InterPro"/>
</dbReference>
<dbReference type="CDD" id="cd11075">
    <property type="entry name" value="CYP77_89"/>
    <property type="match status" value="1"/>
</dbReference>
<evidence type="ECO:0000256" key="3">
    <source>
        <dbReference type="ARBA" id="ARBA00022617"/>
    </source>
</evidence>
<dbReference type="PANTHER" id="PTHR24298">
    <property type="entry name" value="FLAVONOID 3'-MONOOXYGENASE-RELATED"/>
    <property type="match status" value="1"/>
</dbReference>
<reference evidence="10 11" key="1">
    <citation type="submission" date="2013-09" db="EMBL/GenBank/DDBJ databases">
        <title>Corchorus capsularis genome sequencing.</title>
        <authorList>
            <person name="Alam M."/>
            <person name="Haque M.S."/>
            <person name="Islam M.S."/>
            <person name="Emdad E.M."/>
            <person name="Islam M.M."/>
            <person name="Ahmed B."/>
            <person name="Halim A."/>
            <person name="Hossen Q.M.M."/>
            <person name="Hossain M.Z."/>
            <person name="Ahmed R."/>
            <person name="Khan M.M."/>
            <person name="Islam R."/>
            <person name="Rashid M.M."/>
            <person name="Khan S.A."/>
            <person name="Rahman M.S."/>
            <person name="Alam M."/>
        </authorList>
    </citation>
    <scope>NUCLEOTIDE SEQUENCE [LARGE SCALE GENOMIC DNA]</scope>
    <source>
        <strain evidence="11">cv. CVL-1</strain>
        <tissue evidence="10">Whole seedling</tissue>
    </source>
</reference>
<evidence type="ECO:0000256" key="8">
    <source>
        <dbReference type="PIRSR" id="PIRSR602401-1"/>
    </source>
</evidence>
<evidence type="ECO:0000313" key="11">
    <source>
        <dbReference type="Proteomes" id="UP000188268"/>
    </source>
</evidence>
<proteinExistence type="inferred from homology"/>
<evidence type="ECO:0000256" key="9">
    <source>
        <dbReference type="RuleBase" id="RU000461"/>
    </source>
</evidence>
<dbReference type="PANTHER" id="PTHR24298:SF800">
    <property type="entry name" value="CYTOCHROME P450 89A2-RELATED"/>
    <property type="match status" value="1"/>
</dbReference>
<dbReference type="InterPro" id="IPR001128">
    <property type="entry name" value="Cyt_P450"/>
</dbReference>
<sequence length="464" mass="53574">MPVFRCLHAKFGPIITLRFGSSSAIFISDRFLAHQALVKEGALFSDRAPSFDGTNQRQISTAFYGEKWKSLRRNLTIEILQRSRMKSYSLPRKWSIELLLRNLKLQSINSGDQPVGVLEHFKLSMFSALVFMCFGKKLEDNTIMEISDIIHRLMSSFGKVSMIYMISFWPKILTKFLFGRFFDEVFRAGQRQREMFLPIIEERKRLKEERSRNGDKDHQLIESNIVPAYVDTLLDIKLPEENRSLNDDELVNLSSEFLIGGTHFITSTLQWIMASLVKNPHIQEKLFNEIKGVVGKGEEMVKEDDLPRMPYLKAVILEGLRRYPVASFLLPRKVTEDVVLNGYKIPKNGIVNFLTGDIGKDPEVWEDPLAFKPERFLMNDENDNRGIMFDIKGNRELKMVPFGAGRRSCPGYALALVLLELYVANLVWSFEWQPVDGQEVDMEEIQEYALTMKNPLKAKLVPRF</sequence>
<dbReference type="SUPFAM" id="SSF48264">
    <property type="entry name" value="Cytochrome P450"/>
    <property type="match status" value="1"/>
</dbReference>
<evidence type="ECO:0000256" key="7">
    <source>
        <dbReference type="ARBA" id="ARBA00023136"/>
    </source>
</evidence>
<dbReference type="InterPro" id="IPR051103">
    <property type="entry name" value="Plant_metabolite_P450s"/>
</dbReference>
<dbReference type="OrthoDB" id="982723at2759"/>
<dbReference type="Gramene" id="OMO79356">
    <property type="protein sequence ID" value="OMO79356"/>
    <property type="gene ID" value="CCACVL1_13728"/>
</dbReference>
<evidence type="ECO:0000256" key="4">
    <source>
        <dbReference type="ARBA" id="ARBA00022692"/>
    </source>
</evidence>
<gene>
    <name evidence="10" type="ORF">CCACVL1_13728</name>
</gene>
<dbReference type="InterPro" id="IPR017972">
    <property type="entry name" value="Cyt_P450_CS"/>
</dbReference>
<evidence type="ECO:0000313" key="10">
    <source>
        <dbReference type="EMBL" id="OMO79356.1"/>
    </source>
</evidence>
<keyword evidence="6" id="KW-1133">Transmembrane helix</keyword>
<protein>
    <submittedName>
        <fullName evidence="10">Cytochrome P450</fullName>
    </submittedName>
</protein>
<dbReference type="PRINTS" id="PR00463">
    <property type="entry name" value="EP450I"/>
</dbReference>
<keyword evidence="11" id="KW-1185">Reference proteome</keyword>
<keyword evidence="9" id="KW-0503">Monooxygenase</keyword>
<dbReference type="GO" id="GO:0016020">
    <property type="term" value="C:membrane"/>
    <property type="evidence" value="ECO:0007669"/>
    <property type="project" value="UniProtKB-SubCell"/>
</dbReference>
<keyword evidence="4" id="KW-0812">Transmembrane</keyword>
<dbReference type="Proteomes" id="UP000188268">
    <property type="component" value="Unassembled WGS sequence"/>
</dbReference>
<comment type="similarity">
    <text evidence="9">Belongs to the cytochrome P450 family.</text>
</comment>
<dbReference type="GO" id="GO:0005506">
    <property type="term" value="F:iron ion binding"/>
    <property type="evidence" value="ECO:0007669"/>
    <property type="project" value="InterPro"/>
</dbReference>
<dbReference type="PRINTS" id="PR00385">
    <property type="entry name" value="P450"/>
</dbReference>
<comment type="caution">
    <text evidence="10">The sequence shown here is derived from an EMBL/GenBank/DDBJ whole genome shotgun (WGS) entry which is preliminary data.</text>
</comment>
<comment type="subcellular location">
    <subcellularLocation>
        <location evidence="2">Membrane</location>
        <topology evidence="2">Single-pass membrane protein</topology>
    </subcellularLocation>
</comment>
<dbReference type="InterPro" id="IPR002401">
    <property type="entry name" value="Cyt_P450_E_grp-I"/>
</dbReference>
<dbReference type="EMBL" id="AWWV01010411">
    <property type="protein sequence ID" value="OMO79356.1"/>
    <property type="molecule type" value="Genomic_DNA"/>
</dbReference>
<name>A0A1R3I9T0_COCAP</name>
<organism evidence="10 11">
    <name type="scientific">Corchorus capsularis</name>
    <name type="common">Jute</name>
    <dbReference type="NCBI Taxonomy" id="210143"/>
    <lineage>
        <taxon>Eukaryota</taxon>
        <taxon>Viridiplantae</taxon>
        <taxon>Streptophyta</taxon>
        <taxon>Embryophyta</taxon>
        <taxon>Tracheophyta</taxon>
        <taxon>Spermatophyta</taxon>
        <taxon>Magnoliopsida</taxon>
        <taxon>eudicotyledons</taxon>
        <taxon>Gunneridae</taxon>
        <taxon>Pentapetalae</taxon>
        <taxon>rosids</taxon>
        <taxon>malvids</taxon>
        <taxon>Malvales</taxon>
        <taxon>Malvaceae</taxon>
        <taxon>Grewioideae</taxon>
        <taxon>Apeibeae</taxon>
        <taxon>Corchorus</taxon>
    </lineage>
</organism>
<dbReference type="PROSITE" id="PS00086">
    <property type="entry name" value="CYTOCHROME_P450"/>
    <property type="match status" value="1"/>
</dbReference>
<evidence type="ECO:0000256" key="1">
    <source>
        <dbReference type="ARBA" id="ARBA00001971"/>
    </source>
</evidence>
<evidence type="ECO:0000256" key="5">
    <source>
        <dbReference type="ARBA" id="ARBA00022723"/>
    </source>
</evidence>
<keyword evidence="5 8" id="KW-0479">Metal-binding</keyword>
<dbReference type="OMA" id="LMNDEND"/>
<feature type="binding site" description="axial binding residue" evidence="8">
    <location>
        <position position="409"/>
    </location>
    <ligand>
        <name>heme</name>
        <dbReference type="ChEBI" id="CHEBI:30413"/>
    </ligand>
    <ligandPart>
        <name>Fe</name>
        <dbReference type="ChEBI" id="CHEBI:18248"/>
    </ligandPart>
</feature>
<dbReference type="Pfam" id="PF00067">
    <property type="entry name" value="p450"/>
    <property type="match status" value="1"/>
</dbReference>